<dbReference type="Gene3D" id="3.40.50.720">
    <property type="entry name" value="NAD(P)-binding Rossmann-like Domain"/>
    <property type="match status" value="1"/>
</dbReference>
<dbReference type="InterPro" id="IPR036291">
    <property type="entry name" value="NAD(P)-bd_dom_sf"/>
</dbReference>
<accession>A0A0B7I209</accession>
<dbReference type="AlphaFoldDB" id="A0A0B7I209"/>
<evidence type="ECO:0008006" key="3">
    <source>
        <dbReference type="Google" id="ProtNLM"/>
    </source>
</evidence>
<organism evidence="1 2">
    <name type="scientific">Capnocytophaga canis</name>
    <dbReference type="NCBI Taxonomy" id="1848903"/>
    <lineage>
        <taxon>Bacteria</taxon>
        <taxon>Pseudomonadati</taxon>
        <taxon>Bacteroidota</taxon>
        <taxon>Flavobacteriia</taxon>
        <taxon>Flavobacteriales</taxon>
        <taxon>Flavobacteriaceae</taxon>
        <taxon>Capnocytophaga</taxon>
    </lineage>
</organism>
<name>A0A0B7I209_9FLAO</name>
<evidence type="ECO:0000313" key="1">
    <source>
        <dbReference type="EMBL" id="CEN43843.1"/>
    </source>
</evidence>
<dbReference type="RefSeq" id="WP_052458075.1">
    <property type="nucleotide sequence ID" value="NZ_CDOI01000046.1"/>
</dbReference>
<gene>
    <name evidence="1" type="ORF">CCAND38_140003</name>
</gene>
<dbReference type="SUPFAM" id="SSF51735">
    <property type="entry name" value="NAD(P)-binding Rossmann-fold domains"/>
    <property type="match status" value="1"/>
</dbReference>
<keyword evidence="2" id="KW-1185">Reference proteome</keyword>
<proteinExistence type="predicted"/>
<evidence type="ECO:0000313" key="2">
    <source>
        <dbReference type="Proteomes" id="UP000045051"/>
    </source>
</evidence>
<sequence length="246" mass="28654">MNVGIIGCGWLGERLLSHLSDKHRMYVTIRTKRNLSTDNYYHCLEVDFDNFIPGKWQVLSDLDSIIIAIPFGRRLSVEILQNRLKNICNFIEGFNKQLFFTSSVGIYPSVNGTIDENFPIPDLQPELYFVEKYLKDKFPKINILRLGGLMGDDRYLSKYVVSEPHQKVNHIHYQDVCRVIERIMTFGLHSKTYNIVAPKHPTKQEIINHQTGIHLPLESAYGKIVTSEKVIRELDYDFLYPNPLYF</sequence>
<reference evidence="1 2" key="1">
    <citation type="submission" date="2015-01" db="EMBL/GenBank/DDBJ databases">
        <authorList>
            <person name="Xiang T."/>
            <person name="Song Y."/>
            <person name="Huang L."/>
            <person name="Wang B."/>
            <person name="Wu P."/>
        </authorList>
    </citation>
    <scope>NUCLEOTIDE SEQUENCE [LARGE SCALE GENOMIC DNA]</scope>
    <source>
        <strain evidence="1 2">CcD38</strain>
    </source>
</reference>
<dbReference type="Proteomes" id="UP000045051">
    <property type="component" value="Unassembled WGS sequence"/>
</dbReference>
<protein>
    <recommendedName>
        <fullName evidence="3">Epimerase</fullName>
    </recommendedName>
</protein>
<dbReference type="EMBL" id="CDOI01000046">
    <property type="protein sequence ID" value="CEN43843.1"/>
    <property type="molecule type" value="Genomic_DNA"/>
</dbReference>